<dbReference type="GO" id="GO:0016491">
    <property type="term" value="F:oxidoreductase activity"/>
    <property type="evidence" value="ECO:0007669"/>
    <property type="project" value="UniProtKB-KW"/>
</dbReference>
<dbReference type="Pfam" id="PF14027">
    <property type="entry name" value="Questin_oxidase"/>
    <property type="match status" value="1"/>
</dbReference>
<accession>A0A815SF26</accession>
<dbReference type="EMBL" id="CAJNOJ010000588">
    <property type="protein sequence ID" value="CAF1491103.1"/>
    <property type="molecule type" value="Genomic_DNA"/>
</dbReference>
<dbReference type="EMBL" id="CAJNOR010002044">
    <property type="protein sequence ID" value="CAF1239304.1"/>
    <property type="molecule type" value="Genomic_DNA"/>
</dbReference>
<organism evidence="3 5">
    <name type="scientific">Adineta ricciae</name>
    <name type="common">Rotifer</name>
    <dbReference type="NCBI Taxonomy" id="249248"/>
    <lineage>
        <taxon>Eukaryota</taxon>
        <taxon>Metazoa</taxon>
        <taxon>Spiralia</taxon>
        <taxon>Gnathifera</taxon>
        <taxon>Rotifera</taxon>
        <taxon>Eurotatoria</taxon>
        <taxon>Bdelloidea</taxon>
        <taxon>Adinetida</taxon>
        <taxon>Adinetidae</taxon>
        <taxon>Adineta</taxon>
    </lineage>
</organism>
<evidence type="ECO:0000313" key="5">
    <source>
        <dbReference type="Proteomes" id="UP000663852"/>
    </source>
</evidence>
<evidence type="ECO:0000313" key="2">
    <source>
        <dbReference type="EMBL" id="CAF1239304.1"/>
    </source>
</evidence>
<evidence type="ECO:0000256" key="1">
    <source>
        <dbReference type="ARBA" id="ARBA00023002"/>
    </source>
</evidence>
<comment type="caution">
    <text evidence="3">The sequence shown here is derived from an EMBL/GenBank/DDBJ whole genome shotgun (WGS) entry which is preliminary data.</text>
</comment>
<dbReference type="PANTHER" id="PTHR35870">
    <property type="entry name" value="PROTEIN, PUTATIVE (AFU_ORTHOLOGUE AFUA_5G03330)-RELATED"/>
    <property type="match status" value="1"/>
</dbReference>
<reference evidence="3" key="1">
    <citation type="submission" date="2021-02" db="EMBL/GenBank/DDBJ databases">
        <authorList>
            <person name="Nowell W R."/>
        </authorList>
    </citation>
    <scope>NUCLEOTIDE SEQUENCE</scope>
</reference>
<keyword evidence="1" id="KW-0560">Oxidoreductase</keyword>
<proteinExistence type="predicted"/>
<dbReference type="Proteomes" id="UP000663852">
    <property type="component" value="Unassembled WGS sequence"/>
</dbReference>
<dbReference type="OrthoDB" id="10004862at2759"/>
<sequence length="163" mass="18951">MIQKDHLSLSLCDLLHPIIHISYTIELNSRVVPCEALTITAVCTRSFDKIPADLKAPMGGTKGALQVVKETRKNDNVPHFATHKPDQVDFDLIFVNFIIAMDAIRKLRRYLNDETVRKVMCHFFYLVLGDYISQRQPEIDPNLIDNYQEHKTQNWQLKFRSPR</sequence>
<gene>
    <name evidence="3" type="ORF">EDS130_LOCUS42031</name>
    <name evidence="2" type="ORF">XAT740_LOCUS25650</name>
</gene>
<keyword evidence="4" id="KW-1185">Reference proteome</keyword>
<dbReference type="AlphaFoldDB" id="A0A815SF26"/>
<dbReference type="PANTHER" id="PTHR35870:SF6">
    <property type="entry name" value="MGS207 PROTEIN"/>
    <property type="match status" value="1"/>
</dbReference>
<protein>
    <submittedName>
        <fullName evidence="3">Uncharacterized protein</fullName>
    </submittedName>
</protein>
<name>A0A815SF26_ADIRI</name>
<evidence type="ECO:0000313" key="4">
    <source>
        <dbReference type="Proteomes" id="UP000663828"/>
    </source>
</evidence>
<dbReference type="InterPro" id="IPR025337">
    <property type="entry name" value="Questin_oxidase-like"/>
</dbReference>
<evidence type="ECO:0000313" key="3">
    <source>
        <dbReference type="EMBL" id="CAF1491103.1"/>
    </source>
</evidence>
<dbReference type="Proteomes" id="UP000663828">
    <property type="component" value="Unassembled WGS sequence"/>
</dbReference>